<keyword evidence="1" id="KW-0472">Membrane</keyword>
<dbReference type="AlphaFoldDB" id="A0A365PA87"/>
<dbReference type="Proteomes" id="UP000252187">
    <property type="component" value="Unassembled WGS sequence"/>
</dbReference>
<accession>A0A365PA87</accession>
<name>A0A365PA87_9ACTN</name>
<evidence type="ECO:0000256" key="1">
    <source>
        <dbReference type="SAM" id="Phobius"/>
    </source>
</evidence>
<reference evidence="2 3" key="1">
    <citation type="submission" date="2018-06" db="EMBL/GenBank/DDBJ databases">
        <title>Whole genome sequencing of four bacterial strains from South Shetland trench revealing bio-synthetic gene clusters.</title>
        <authorList>
            <person name="Abdel-Mageed W.M."/>
            <person name="Lehri B."/>
            <person name="Jarmusch S.A."/>
            <person name="Miranda K."/>
            <person name="Goodfellow M."/>
            <person name="Jaspars M."/>
            <person name="Karlyshev A.V."/>
        </authorList>
    </citation>
    <scope>NUCLEOTIDE SEQUENCE [LARGE SCALE GENOMIC DNA]</scope>
    <source>
        <strain evidence="2 3">SST1</strain>
    </source>
</reference>
<organism evidence="2 3">
    <name type="scientific">Dietzia maris</name>
    <dbReference type="NCBI Taxonomy" id="37915"/>
    <lineage>
        <taxon>Bacteria</taxon>
        <taxon>Bacillati</taxon>
        <taxon>Actinomycetota</taxon>
        <taxon>Actinomycetes</taxon>
        <taxon>Mycobacteriales</taxon>
        <taxon>Dietziaceae</taxon>
        <taxon>Dietzia</taxon>
    </lineage>
</organism>
<keyword evidence="1" id="KW-0812">Transmembrane</keyword>
<evidence type="ECO:0008006" key="4">
    <source>
        <dbReference type="Google" id="ProtNLM"/>
    </source>
</evidence>
<proteinExistence type="predicted"/>
<evidence type="ECO:0000313" key="3">
    <source>
        <dbReference type="Proteomes" id="UP000252187"/>
    </source>
</evidence>
<evidence type="ECO:0000313" key="2">
    <source>
        <dbReference type="EMBL" id="RBA35928.1"/>
    </source>
</evidence>
<keyword evidence="1" id="KW-1133">Transmembrane helix</keyword>
<protein>
    <recommendedName>
        <fullName evidence="4">Membrane protein insertase YidC</fullName>
    </recommendedName>
</protein>
<sequence>MAESMTESMNQSMKIMMYLFPFFPIVGAYFFNFPIAIGLYWLTNNIWTAVQSHFFMERLEKELPMSSREGLPPSAFM</sequence>
<gene>
    <name evidence="2" type="ORF">DQ226_09960</name>
</gene>
<comment type="caution">
    <text evidence="2">The sequence shown here is derived from an EMBL/GenBank/DDBJ whole genome shotgun (WGS) entry which is preliminary data.</text>
</comment>
<dbReference type="EMBL" id="QNTT01000023">
    <property type="protein sequence ID" value="RBA35928.1"/>
    <property type="molecule type" value="Genomic_DNA"/>
</dbReference>
<feature type="transmembrane region" description="Helical" evidence="1">
    <location>
        <begin position="20"/>
        <end position="42"/>
    </location>
</feature>